<keyword evidence="4" id="KW-1185">Reference proteome</keyword>
<protein>
    <submittedName>
        <fullName evidence="2">Uncharacterized protein</fullName>
    </submittedName>
</protein>
<dbReference type="OrthoDB" id="3364141at2759"/>
<evidence type="ECO:0000313" key="3">
    <source>
        <dbReference type="EMBL" id="WVW86320.1"/>
    </source>
</evidence>
<gene>
    <name evidence="2" type="ORF">I302_07265</name>
    <name evidence="3" type="ORF">I302_108362</name>
</gene>
<accession>A0A1B9FVX2</accession>
<dbReference type="AlphaFoldDB" id="A0A1B9FVX2"/>
<reference evidence="2" key="3">
    <citation type="submission" date="2014-01" db="EMBL/GenBank/DDBJ databases">
        <title>Evolution of pathogenesis and genome organization in the Tremellales.</title>
        <authorList>
            <person name="Cuomo C."/>
            <person name="Litvintseva A."/>
            <person name="Heitman J."/>
            <person name="Chen Y."/>
            <person name="Sun S."/>
            <person name="Springer D."/>
            <person name="Dromer F."/>
            <person name="Young S."/>
            <person name="Zeng Q."/>
            <person name="Chapman S."/>
            <person name="Gujja S."/>
            <person name="Saif S."/>
            <person name="Birren B."/>
        </authorList>
    </citation>
    <scope>NUCLEOTIDE SEQUENCE</scope>
    <source>
        <strain evidence="2">CBS 10118</strain>
    </source>
</reference>
<proteinExistence type="predicted"/>
<sequence length="335" mass="37349">MTMAAQPLHTPLRKRAHSPPTQGAFFSDDGDLIPTTSYHRDKRRRPNLANGFQGLSISIDQPQTYDSNLLEDDEGIGLGRSDTTDLKVEVLPEKEIRSHHHSNTHHWSIPNRAGPSSPSSSSTSTSSEGSSDVTFTRRHRGAPQQADEVVQPDQIEGQADLDVEDITVASPRRRRRDEEHGVGVRNKRARTGDVDMDGGDLRKTSWHEPEKDRIVITSLSDTSSSRDSRSASPEDDRYLSQPGMKGFTISPSLLTHLLKTQRDQFAVKDLPPNNSLVLYRPLGIAPGEWDDAIVKMWQTNDGYEDSGRFEELDDDEIVDDDSHMNVDDDGDVEMA</sequence>
<feature type="compositionally biased region" description="Basic and acidic residues" evidence="1">
    <location>
        <begin position="224"/>
        <end position="238"/>
    </location>
</feature>
<reference evidence="3" key="2">
    <citation type="submission" date="2013-07" db="EMBL/GenBank/DDBJ databases">
        <authorList>
            <consortium name="The Broad Institute Genome Sequencing Platform"/>
            <person name="Cuomo C."/>
            <person name="Litvintseva A."/>
            <person name="Chen Y."/>
            <person name="Heitman J."/>
            <person name="Sun S."/>
            <person name="Springer D."/>
            <person name="Dromer F."/>
            <person name="Young S.K."/>
            <person name="Zeng Q."/>
            <person name="Gargeya S."/>
            <person name="Fitzgerald M."/>
            <person name="Abouelleil A."/>
            <person name="Alvarado L."/>
            <person name="Berlin A.M."/>
            <person name="Chapman S.B."/>
            <person name="Dewar J."/>
            <person name="Goldberg J."/>
            <person name="Griggs A."/>
            <person name="Gujja S."/>
            <person name="Hansen M."/>
            <person name="Howarth C."/>
            <person name="Imamovic A."/>
            <person name="Larimer J."/>
            <person name="McCowan C."/>
            <person name="Murphy C."/>
            <person name="Pearson M."/>
            <person name="Priest M."/>
            <person name="Roberts A."/>
            <person name="Saif S."/>
            <person name="Shea T."/>
            <person name="Sykes S."/>
            <person name="Wortman J."/>
            <person name="Nusbaum C."/>
            <person name="Birren B."/>
        </authorList>
    </citation>
    <scope>NUCLEOTIDE SEQUENCE</scope>
    <source>
        <strain evidence="3">CBS 10118</strain>
    </source>
</reference>
<reference evidence="3" key="4">
    <citation type="submission" date="2024-02" db="EMBL/GenBank/DDBJ databases">
        <title>Comparative genomics of Cryptococcus and Kwoniella reveals pathogenesis evolution and contrasting modes of karyotype evolution via chromosome fusion or intercentromeric recombination.</title>
        <authorList>
            <person name="Coelho M.A."/>
            <person name="David-Palma M."/>
            <person name="Shea T."/>
            <person name="Bowers K."/>
            <person name="McGinley-Smith S."/>
            <person name="Mohammad A.W."/>
            <person name="Gnirke A."/>
            <person name="Yurkov A.M."/>
            <person name="Nowrousian M."/>
            <person name="Sun S."/>
            <person name="Cuomo C.A."/>
            <person name="Heitman J."/>
        </authorList>
    </citation>
    <scope>NUCLEOTIDE SEQUENCE</scope>
    <source>
        <strain evidence="3">CBS 10118</strain>
    </source>
</reference>
<evidence type="ECO:0000313" key="2">
    <source>
        <dbReference type="EMBL" id="OCF22915.1"/>
    </source>
</evidence>
<dbReference type="VEuPathDB" id="FungiDB:I302_07265"/>
<evidence type="ECO:0000313" key="4">
    <source>
        <dbReference type="Proteomes" id="UP000092730"/>
    </source>
</evidence>
<dbReference type="Proteomes" id="UP000092730">
    <property type="component" value="Chromosome 7"/>
</dbReference>
<feature type="region of interest" description="Disordered" evidence="1">
    <location>
        <begin position="1"/>
        <end position="55"/>
    </location>
</feature>
<reference evidence="2" key="1">
    <citation type="submission" date="2013-07" db="EMBL/GenBank/DDBJ databases">
        <title>The Genome Sequence of Cryptococcus bestiolae CBS10118.</title>
        <authorList>
            <consortium name="The Broad Institute Genome Sequencing Platform"/>
            <person name="Cuomo C."/>
            <person name="Litvintseva A."/>
            <person name="Chen Y."/>
            <person name="Heitman J."/>
            <person name="Sun S."/>
            <person name="Springer D."/>
            <person name="Dromer F."/>
            <person name="Young S.K."/>
            <person name="Zeng Q."/>
            <person name="Gargeya S."/>
            <person name="Fitzgerald M."/>
            <person name="Abouelleil A."/>
            <person name="Alvarado L."/>
            <person name="Berlin A.M."/>
            <person name="Chapman S.B."/>
            <person name="Dewar J."/>
            <person name="Goldberg J."/>
            <person name="Griggs A."/>
            <person name="Gujja S."/>
            <person name="Hansen M."/>
            <person name="Howarth C."/>
            <person name="Imamovic A."/>
            <person name="Larimer J."/>
            <person name="McCowan C."/>
            <person name="Murphy C."/>
            <person name="Pearson M."/>
            <person name="Priest M."/>
            <person name="Roberts A."/>
            <person name="Saif S."/>
            <person name="Shea T."/>
            <person name="Sykes S."/>
            <person name="Wortman J."/>
            <person name="Nusbaum C."/>
            <person name="Birren B."/>
        </authorList>
    </citation>
    <scope>NUCLEOTIDE SEQUENCE [LARGE SCALE GENOMIC DNA]</scope>
    <source>
        <strain evidence="2">CBS 10118</strain>
    </source>
</reference>
<feature type="region of interest" description="Disordered" evidence="1">
    <location>
        <begin position="95"/>
        <end position="244"/>
    </location>
</feature>
<feature type="compositionally biased region" description="Low complexity" evidence="1">
    <location>
        <begin position="114"/>
        <end position="131"/>
    </location>
</feature>
<name>A0A1B9FVX2_9TREE</name>
<dbReference type="KEGG" id="kbi:30211664"/>
<dbReference type="EMBL" id="CP144547">
    <property type="protein sequence ID" value="WVW86320.1"/>
    <property type="molecule type" value="Genomic_DNA"/>
</dbReference>
<dbReference type="GeneID" id="30211664"/>
<dbReference type="RefSeq" id="XP_019043985.1">
    <property type="nucleotide sequence ID" value="XM_019193862.1"/>
</dbReference>
<organism evidence="2">
    <name type="scientific">Kwoniella bestiolae CBS 10118</name>
    <dbReference type="NCBI Taxonomy" id="1296100"/>
    <lineage>
        <taxon>Eukaryota</taxon>
        <taxon>Fungi</taxon>
        <taxon>Dikarya</taxon>
        <taxon>Basidiomycota</taxon>
        <taxon>Agaricomycotina</taxon>
        <taxon>Tremellomycetes</taxon>
        <taxon>Tremellales</taxon>
        <taxon>Cryptococcaceae</taxon>
        <taxon>Kwoniella</taxon>
    </lineage>
</organism>
<feature type="region of interest" description="Disordered" evidence="1">
    <location>
        <begin position="304"/>
        <end position="335"/>
    </location>
</feature>
<evidence type="ECO:0000256" key="1">
    <source>
        <dbReference type="SAM" id="MobiDB-lite"/>
    </source>
</evidence>
<dbReference type="EMBL" id="KI894024">
    <property type="protein sequence ID" value="OCF22915.1"/>
    <property type="molecule type" value="Genomic_DNA"/>
</dbReference>
<feature type="compositionally biased region" description="Basic and acidic residues" evidence="1">
    <location>
        <begin position="199"/>
        <end position="214"/>
    </location>
</feature>